<proteinExistence type="inferred from homology"/>
<dbReference type="SUPFAM" id="SSF161098">
    <property type="entry name" value="MetI-like"/>
    <property type="match status" value="1"/>
</dbReference>
<evidence type="ECO:0000313" key="10">
    <source>
        <dbReference type="Proteomes" id="UP000568380"/>
    </source>
</evidence>
<evidence type="ECO:0000256" key="2">
    <source>
        <dbReference type="ARBA" id="ARBA00022448"/>
    </source>
</evidence>
<gene>
    <name evidence="9" type="ORF">HNR40_005200</name>
</gene>
<dbReference type="GO" id="GO:0005886">
    <property type="term" value="C:plasma membrane"/>
    <property type="evidence" value="ECO:0007669"/>
    <property type="project" value="UniProtKB-SubCell"/>
</dbReference>
<name>A0A7W8A644_9ACTN</name>
<keyword evidence="5 7" id="KW-1133">Transmembrane helix</keyword>
<dbReference type="PANTHER" id="PTHR30151:SF0">
    <property type="entry name" value="ABC TRANSPORTER PERMEASE PROTEIN MJ0413-RELATED"/>
    <property type="match status" value="1"/>
</dbReference>
<keyword evidence="6 7" id="KW-0472">Membrane</keyword>
<protein>
    <submittedName>
        <fullName evidence="9">NitT/TauT family transport system permease protein</fullName>
    </submittedName>
</protein>
<feature type="transmembrane region" description="Helical" evidence="7">
    <location>
        <begin position="102"/>
        <end position="128"/>
    </location>
</feature>
<accession>A0A7W8A644</accession>
<feature type="transmembrane region" description="Helical" evidence="7">
    <location>
        <begin position="148"/>
        <end position="165"/>
    </location>
</feature>
<dbReference type="Pfam" id="PF00528">
    <property type="entry name" value="BPD_transp_1"/>
    <property type="match status" value="1"/>
</dbReference>
<sequence>MTGSRWRGAVGVALLLAGLEVLGRASGGTLPPAGEVLARAATLALEPGYLSHLAGTLLTWAGGTLLATAIAIPAGLLLGSLPGVERASRAVLEFLRPMPGVALFPLVGMMLGSGGATRVVVVTYVALWPVLFNAVYGLRDVEPVAVDTLRAFGFGRAAVLVRVSLPSAAPFIATGVRLAAGIALIATIAGEIFMGTGQGIGVHVAQSTFVPDATAEVLAVTVWAALLGLLANTLLVRGERRLFFWAHR</sequence>
<organism evidence="9 10">
    <name type="scientific">Nonomuraea endophytica</name>
    <dbReference type="NCBI Taxonomy" id="714136"/>
    <lineage>
        <taxon>Bacteria</taxon>
        <taxon>Bacillati</taxon>
        <taxon>Actinomycetota</taxon>
        <taxon>Actinomycetes</taxon>
        <taxon>Streptosporangiales</taxon>
        <taxon>Streptosporangiaceae</taxon>
        <taxon>Nonomuraea</taxon>
    </lineage>
</organism>
<dbReference type="RefSeq" id="WP_246509480.1">
    <property type="nucleotide sequence ID" value="NZ_JACHIN010000007.1"/>
</dbReference>
<feature type="transmembrane region" description="Helical" evidence="7">
    <location>
        <begin position="57"/>
        <end position="81"/>
    </location>
</feature>
<dbReference type="InterPro" id="IPR000515">
    <property type="entry name" value="MetI-like"/>
</dbReference>
<comment type="caution">
    <text evidence="9">The sequence shown here is derived from an EMBL/GenBank/DDBJ whole genome shotgun (WGS) entry which is preliminary data.</text>
</comment>
<dbReference type="AlphaFoldDB" id="A0A7W8A644"/>
<keyword evidence="10" id="KW-1185">Reference proteome</keyword>
<dbReference type="Proteomes" id="UP000568380">
    <property type="component" value="Unassembled WGS sequence"/>
</dbReference>
<comment type="subcellular location">
    <subcellularLocation>
        <location evidence="1 7">Cell membrane</location>
        <topology evidence="1 7">Multi-pass membrane protein</topology>
    </subcellularLocation>
</comment>
<evidence type="ECO:0000256" key="1">
    <source>
        <dbReference type="ARBA" id="ARBA00004651"/>
    </source>
</evidence>
<reference evidence="9 10" key="1">
    <citation type="submission" date="2020-08" db="EMBL/GenBank/DDBJ databases">
        <title>Genomic Encyclopedia of Type Strains, Phase IV (KMG-IV): sequencing the most valuable type-strain genomes for metagenomic binning, comparative biology and taxonomic classification.</title>
        <authorList>
            <person name="Goeker M."/>
        </authorList>
    </citation>
    <scope>NUCLEOTIDE SEQUENCE [LARGE SCALE GENOMIC DNA]</scope>
    <source>
        <strain evidence="9 10">DSM 45385</strain>
    </source>
</reference>
<keyword evidence="3" id="KW-1003">Cell membrane</keyword>
<keyword evidence="4 7" id="KW-0812">Transmembrane</keyword>
<feature type="transmembrane region" description="Helical" evidence="7">
    <location>
        <begin position="217"/>
        <end position="236"/>
    </location>
</feature>
<comment type="similarity">
    <text evidence="7">Belongs to the binding-protein-dependent transport system permease family.</text>
</comment>
<feature type="transmembrane region" description="Helical" evidence="7">
    <location>
        <begin position="177"/>
        <end position="197"/>
    </location>
</feature>
<evidence type="ECO:0000256" key="5">
    <source>
        <dbReference type="ARBA" id="ARBA00022989"/>
    </source>
</evidence>
<evidence type="ECO:0000256" key="7">
    <source>
        <dbReference type="RuleBase" id="RU363032"/>
    </source>
</evidence>
<dbReference type="GO" id="GO:0055085">
    <property type="term" value="P:transmembrane transport"/>
    <property type="evidence" value="ECO:0007669"/>
    <property type="project" value="InterPro"/>
</dbReference>
<dbReference type="PROSITE" id="PS50928">
    <property type="entry name" value="ABC_TM1"/>
    <property type="match status" value="1"/>
</dbReference>
<evidence type="ECO:0000313" key="9">
    <source>
        <dbReference type="EMBL" id="MBB5079714.1"/>
    </source>
</evidence>
<dbReference type="InterPro" id="IPR035906">
    <property type="entry name" value="MetI-like_sf"/>
</dbReference>
<evidence type="ECO:0000256" key="4">
    <source>
        <dbReference type="ARBA" id="ARBA00022692"/>
    </source>
</evidence>
<evidence type="ECO:0000256" key="3">
    <source>
        <dbReference type="ARBA" id="ARBA00022475"/>
    </source>
</evidence>
<feature type="domain" description="ABC transmembrane type-1" evidence="8">
    <location>
        <begin position="53"/>
        <end position="235"/>
    </location>
</feature>
<dbReference type="Gene3D" id="1.10.3720.10">
    <property type="entry name" value="MetI-like"/>
    <property type="match status" value="1"/>
</dbReference>
<keyword evidence="2 7" id="KW-0813">Transport</keyword>
<dbReference type="EMBL" id="JACHIN010000007">
    <property type="protein sequence ID" value="MBB5079714.1"/>
    <property type="molecule type" value="Genomic_DNA"/>
</dbReference>
<evidence type="ECO:0000256" key="6">
    <source>
        <dbReference type="ARBA" id="ARBA00023136"/>
    </source>
</evidence>
<evidence type="ECO:0000259" key="8">
    <source>
        <dbReference type="PROSITE" id="PS50928"/>
    </source>
</evidence>
<dbReference type="PANTHER" id="PTHR30151">
    <property type="entry name" value="ALKANE SULFONATE ABC TRANSPORTER-RELATED, MEMBRANE SUBUNIT"/>
    <property type="match status" value="1"/>
</dbReference>